<comment type="caution">
    <text evidence="1">The sequence shown here is derived from an EMBL/GenBank/DDBJ whole genome shotgun (WGS) entry which is preliminary data.</text>
</comment>
<evidence type="ECO:0000313" key="1">
    <source>
        <dbReference type="EMBL" id="CAH0103260.1"/>
    </source>
</evidence>
<dbReference type="InterPro" id="IPR018881">
    <property type="entry name" value="C2orf69_mit"/>
</dbReference>
<dbReference type="PANTHER" id="PTHR31296:SF1">
    <property type="entry name" value="MITOCHONDRIAL PROTEIN C2ORF69"/>
    <property type="match status" value="1"/>
</dbReference>
<dbReference type="EMBL" id="CAKKLH010000105">
    <property type="protein sequence ID" value="CAH0103260.1"/>
    <property type="molecule type" value="Genomic_DNA"/>
</dbReference>
<keyword evidence="2" id="KW-1185">Reference proteome</keyword>
<name>A0A8J2RPA8_9CRUS</name>
<evidence type="ECO:0000313" key="2">
    <source>
        <dbReference type="Proteomes" id="UP000789390"/>
    </source>
</evidence>
<dbReference type="AlphaFoldDB" id="A0A8J2RPA8"/>
<dbReference type="GO" id="GO:0005739">
    <property type="term" value="C:mitochondrion"/>
    <property type="evidence" value="ECO:0007669"/>
    <property type="project" value="TreeGrafter"/>
</dbReference>
<protein>
    <submittedName>
        <fullName evidence="1">Uncharacterized protein</fullName>
    </submittedName>
</protein>
<sequence length="287" mass="32407">MTHNIQRLVGVAGYNERVNDVIFVEKQTSLEPVSVVVFFGGDVQDYPENMKSHRDHGAYLEYNLEAVAGILASKFKNSFICIIRPAKIELKTFSCFSNFVTCNDIGSPTHLPNHNALLHLTTLLQSVAEKTGHSEVGYGSPLTVIGFSKGCVVLNQLLHEFHYFYNLPLDKESHISALMGRIKKIIWLDGGHSGGKDTWVTSSDILSSFQSTGIMVDIHVTPYQVNDDRRPWISKEERQFHTNLKKLGVVLFRKVHFAEEPPSLENHFLPSQTILLIRSCIFEIHDE</sequence>
<reference evidence="1" key="1">
    <citation type="submission" date="2021-11" db="EMBL/GenBank/DDBJ databases">
        <authorList>
            <person name="Schell T."/>
        </authorList>
    </citation>
    <scope>NUCLEOTIDE SEQUENCE</scope>
    <source>
        <strain evidence="1">M5</strain>
    </source>
</reference>
<proteinExistence type="predicted"/>
<gene>
    <name evidence="1" type="ORF">DGAL_LOCUS5795</name>
</gene>
<organism evidence="1 2">
    <name type="scientific">Daphnia galeata</name>
    <dbReference type="NCBI Taxonomy" id="27404"/>
    <lineage>
        <taxon>Eukaryota</taxon>
        <taxon>Metazoa</taxon>
        <taxon>Ecdysozoa</taxon>
        <taxon>Arthropoda</taxon>
        <taxon>Crustacea</taxon>
        <taxon>Branchiopoda</taxon>
        <taxon>Diplostraca</taxon>
        <taxon>Cladocera</taxon>
        <taxon>Anomopoda</taxon>
        <taxon>Daphniidae</taxon>
        <taxon>Daphnia</taxon>
    </lineage>
</organism>
<dbReference type="Pfam" id="PF10561">
    <property type="entry name" value="C2orf69"/>
    <property type="match status" value="2"/>
</dbReference>
<dbReference type="OrthoDB" id="419333at2759"/>
<dbReference type="Proteomes" id="UP000789390">
    <property type="component" value="Unassembled WGS sequence"/>
</dbReference>
<accession>A0A8J2RPA8</accession>
<dbReference type="PANTHER" id="PTHR31296">
    <property type="entry name" value="UPF0565 PROTEIN C2ORF69"/>
    <property type="match status" value="1"/>
</dbReference>